<dbReference type="Proteomes" id="UP000623269">
    <property type="component" value="Unassembled WGS sequence"/>
</dbReference>
<evidence type="ECO:0000313" key="1">
    <source>
        <dbReference type="EMBL" id="MBH1942527.1"/>
    </source>
</evidence>
<dbReference type="EMBL" id="JAEAGR010000026">
    <property type="protein sequence ID" value="MBH1942527.1"/>
    <property type="molecule type" value="Genomic_DNA"/>
</dbReference>
<name>A0A8J7H5E1_9FIRM</name>
<organism evidence="1 2">
    <name type="scientific">Mobilitalea sibirica</name>
    <dbReference type="NCBI Taxonomy" id="1462919"/>
    <lineage>
        <taxon>Bacteria</taxon>
        <taxon>Bacillati</taxon>
        <taxon>Bacillota</taxon>
        <taxon>Clostridia</taxon>
        <taxon>Lachnospirales</taxon>
        <taxon>Lachnospiraceae</taxon>
        <taxon>Mobilitalea</taxon>
    </lineage>
</organism>
<proteinExistence type="predicted"/>
<gene>
    <name evidence="1" type="ORF">I5677_16665</name>
</gene>
<sequence>MDIGKDKDPENDKYVKAGTWVVIGRSTPRFYLPMWVEEGIYAADFRTVAVNGEPYINSTEEYANTDLNKYVATDVKYFEVSGRLYGLTIYDITDYPIWKEAFRVPNSLDLKKNFPNKYLDGTGTTSYNKNYSYTYTVGTNDQYGNDTGRNIKYTFPLVNGSHPYYKNMGILKTGYMLRYSMETTGSMYNDGCYVAIKPSFYYVDKDGKNRTEVDLYYKEEIDGKSRHLVKMNSALDKINMKYQQTGSPYLGIPENEMKLTAALRNTSYGRYLAQRSPMYTFKDIRLNAPFRTYANESYAAEIKALKSFDAVIASKKVTENDIKERKQRWYGEYYLPNEVHAVAKGFDVMDYADKYGVDYSEDFWLDEGYLIINFNIYTVNEKGEKRLSYTNAINYRDKGHCSMWVLEGPAMQKTSYKGPTFNMFAGDFYIYYANKRMSQDYTPGAIY</sequence>
<reference evidence="1" key="1">
    <citation type="submission" date="2020-12" db="EMBL/GenBank/DDBJ databases">
        <title>M. sibirica DSM 26468T genome.</title>
        <authorList>
            <person name="Thieme N."/>
            <person name="Rettenmaier R."/>
            <person name="Zverlov V."/>
            <person name="Liebl W."/>
        </authorList>
    </citation>
    <scope>NUCLEOTIDE SEQUENCE</scope>
    <source>
        <strain evidence="1">DSM 26468</strain>
    </source>
</reference>
<evidence type="ECO:0000313" key="2">
    <source>
        <dbReference type="Proteomes" id="UP000623269"/>
    </source>
</evidence>
<dbReference type="AlphaFoldDB" id="A0A8J7H5E1"/>
<protein>
    <submittedName>
        <fullName evidence="1">Uncharacterized protein</fullName>
    </submittedName>
</protein>
<comment type="caution">
    <text evidence="1">The sequence shown here is derived from an EMBL/GenBank/DDBJ whole genome shotgun (WGS) entry which is preliminary data.</text>
</comment>
<keyword evidence="2" id="KW-1185">Reference proteome</keyword>
<accession>A0A8J7H5E1</accession>